<dbReference type="RefSeq" id="XP_002121321.1">
    <property type="nucleotide sequence ID" value="XM_002121285.4"/>
</dbReference>
<dbReference type="KEGG" id="cin:100180535"/>
<dbReference type="HOGENOM" id="CLU_1000991_0_0_1"/>
<feature type="region of interest" description="Disordered" evidence="1">
    <location>
        <begin position="1"/>
        <end position="48"/>
    </location>
</feature>
<name>F6RXA8_CIOIN</name>
<dbReference type="GeneID" id="100180535"/>
<feature type="compositionally biased region" description="Low complexity" evidence="1">
    <location>
        <begin position="30"/>
        <end position="46"/>
    </location>
</feature>
<keyword evidence="2" id="KW-0472">Membrane</keyword>
<proteinExistence type="predicted"/>
<dbReference type="AlphaFoldDB" id="F6RXA8"/>
<keyword evidence="2" id="KW-1133">Transmembrane helix</keyword>
<keyword evidence="2" id="KW-0812">Transmembrane</keyword>
<keyword evidence="4" id="KW-1185">Reference proteome</keyword>
<dbReference type="OrthoDB" id="7862313at2759"/>
<feature type="transmembrane region" description="Helical" evidence="2">
    <location>
        <begin position="136"/>
        <end position="154"/>
    </location>
</feature>
<dbReference type="InParanoid" id="F6RXA8"/>
<evidence type="ECO:0000256" key="1">
    <source>
        <dbReference type="SAM" id="MobiDB-lite"/>
    </source>
</evidence>
<dbReference type="EMBL" id="EAAA01002283">
    <property type="status" value="NOT_ANNOTATED_CDS"/>
    <property type="molecule type" value="Genomic_DNA"/>
</dbReference>
<gene>
    <name evidence="3" type="primary">LOC100180535</name>
</gene>
<reference evidence="3" key="4">
    <citation type="submission" date="2025-09" db="UniProtKB">
        <authorList>
            <consortium name="Ensembl"/>
        </authorList>
    </citation>
    <scope>IDENTIFICATION</scope>
</reference>
<organism evidence="3 4">
    <name type="scientific">Ciona intestinalis</name>
    <name type="common">Transparent sea squirt</name>
    <name type="synonym">Ascidia intestinalis</name>
    <dbReference type="NCBI Taxonomy" id="7719"/>
    <lineage>
        <taxon>Eukaryota</taxon>
        <taxon>Metazoa</taxon>
        <taxon>Chordata</taxon>
        <taxon>Tunicata</taxon>
        <taxon>Ascidiacea</taxon>
        <taxon>Phlebobranchia</taxon>
        <taxon>Cionidae</taxon>
        <taxon>Ciona</taxon>
    </lineage>
</organism>
<sequence>MADALSATSLHWSTVASRGTQESDHDRPVQETVSQQQQQRVSVASSNANERDSQICIVQENTQHQQRVSVVSQATTNQSESQYVEFNAPPSHLVLQWQRRRRNKILKKRLGVGVITLGLVTFCASVLVLILPNWPVGSGLFGFSCLLLVAGFGLKFERASSLDDAIQRYVLRERRLLTTISGSTGPPRPNDVIDPLTNDVIGPRTNVVIGPRTSDVMREGGFSDSPPSYLNVIINPDLSTPRVYDDTDGTGECIEKGELPTYKEAIKLEPDKDARENA</sequence>
<feature type="compositionally biased region" description="Polar residues" evidence="1">
    <location>
        <begin position="1"/>
        <end position="20"/>
    </location>
</feature>
<evidence type="ECO:0000256" key="2">
    <source>
        <dbReference type="SAM" id="Phobius"/>
    </source>
</evidence>
<evidence type="ECO:0000313" key="3">
    <source>
        <dbReference type="Ensembl" id="ENSCINP00000008348.3"/>
    </source>
</evidence>
<evidence type="ECO:0000313" key="4">
    <source>
        <dbReference type="Proteomes" id="UP000008144"/>
    </source>
</evidence>
<protein>
    <submittedName>
        <fullName evidence="3">Uncharacterized LOC100180535</fullName>
    </submittedName>
</protein>
<feature type="transmembrane region" description="Helical" evidence="2">
    <location>
        <begin position="110"/>
        <end position="130"/>
    </location>
</feature>
<reference evidence="3" key="2">
    <citation type="journal article" date="2008" name="Genome Biol.">
        <title>Improved genome assembly and evidence-based global gene model set for the chordate Ciona intestinalis: new insight into intron and operon populations.</title>
        <authorList>
            <person name="Satou Y."/>
            <person name="Mineta K."/>
            <person name="Ogasawara M."/>
            <person name="Sasakura Y."/>
            <person name="Shoguchi E."/>
            <person name="Ueno K."/>
            <person name="Yamada L."/>
            <person name="Matsumoto J."/>
            <person name="Wasserscheid J."/>
            <person name="Dewar K."/>
            <person name="Wiley G.B."/>
            <person name="Macmil S.L."/>
            <person name="Roe B.A."/>
            <person name="Zeller R.W."/>
            <person name="Hastings K.E."/>
            <person name="Lemaire P."/>
            <person name="Lindquist E."/>
            <person name="Endo T."/>
            <person name="Hotta K."/>
            <person name="Inaba K."/>
        </authorList>
    </citation>
    <scope>NUCLEOTIDE SEQUENCE [LARGE SCALE GENOMIC DNA]</scope>
    <source>
        <strain evidence="3">wild type</strain>
    </source>
</reference>
<accession>F6RXA8</accession>
<accession>A0A1W2W1R6</accession>
<dbReference type="Ensembl" id="ENSCINT00000008349.3">
    <property type="protein sequence ID" value="ENSCINP00000008348.3"/>
    <property type="gene ID" value="ENSCING00000004048.3"/>
</dbReference>
<reference evidence="3" key="3">
    <citation type="submission" date="2025-08" db="UniProtKB">
        <authorList>
            <consortium name="Ensembl"/>
        </authorList>
    </citation>
    <scope>IDENTIFICATION</scope>
</reference>
<reference evidence="4" key="1">
    <citation type="journal article" date="2002" name="Science">
        <title>The draft genome of Ciona intestinalis: insights into chordate and vertebrate origins.</title>
        <authorList>
            <person name="Dehal P."/>
            <person name="Satou Y."/>
            <person name="Campbell R.K."/>
            <person name="Chapman J."/>
            <person name="Degnan B."/>
            <person name="De Tomaso A."/>
            <person name="Davidson B."/>
            <person name="Di Gregorio A."/>
            <person name="Gelpke M."/>
            <person name="Goodstein D.M."/>
            <person name="Harafuji N."/>
            <person name="Hastings K.E."/>
            <person name="Ho I."/>
            <person name="Hotta K."/>
            <person name="Huang W."/>
            <person name="Kawashima T."/>
            <person name="Lemaire P."/>
            <person name="Martinez D."/>
            <person name="Meinertzhagen I.A."/>
            <person name="Necula S."/>
            <person name="Nonaka M."/>
            <person name="Putnam N."/>
            <person name="Rash S."/>
            <person name="Saiga H."/>
            <person name="Satake M."/>
            <person name="Terry A."/>
            <person name="Yamada L."/>
            <person name="Wang H.G."/>
            <person name="Awazu S."/>
            <person name="Azumi K."/>
            <person name="Boore J."/>
            <person name="Branno M."/>
            <person name="Chin-Bow S."/>
            <person name="DeSantis R."/>
            <person name="Doyle S."/>
            <person name="Francino P."/>
            <person name="Keys D.N."/>
            <person name="Haga S."/>
            <person name="Hayashi H."/>
            <person name="Hino K."/>
            <person name="Imai K.S."/>
            <person name="Inaba K."/>
            <person name="Kano S."/>
            <person name="Kobayashi K."/>
            <person name="Kobayashi M."/>
            <person name="Lee B.I."/>
            <person name="Makabe K.W."/>
            <person name="Manohar C."/>
            <person name="Matassi G."/>
            <person name="Medina M."/>
            <person name="Mochizuki Y."/>
            <person name="Mount S."/>
            <person name="Morishita T."/>
            <person name="Miura S."/>
            <person name="Nakayama A."/>
            <person name="Nishizaka S."/>
            <person name="Nomoto H."/>
            <person name="Ohta F."/>
            <person name="Oishi K."/>
            <person name="Rigoutsos I."/>
            <person name="Sano M."/>
            <person name="Sasaki A."/>
            <person name="Sasakura Y."/>
            <person name="Shoguchi E."/>
            <person name="Shin-i T."/>
            <person name="Spagnuolo A."/>
            <person name="Stainier D."/>
            <person name="Suzuki M.M."/>
            <person name="Tassy O."/>
            <person name="Takatori N."/>
            <person name="Tokuoka M."/>
            <person name="Yagi K."/>
            <person name="Yoshizaki F."/>
            <person name="Wada S."/>
            <person name="Zhang C."/>
            <person name="Hyatt P.D."/>
            <person name="Larimer F."/>
            <person name="Detter C."/>
            <person name="Doggett N."/>
            <person name="Glavina T."/>
            <person name="Hawkins T."/>
            <person name="Richardson P."/>
            <person name="Lucas S."/>
            <person name="Kohara Y."/>
            <person name="Levine M."/>
            <person name="Satoh N."/>
            <person name="Rokhsar D.S."/>
        </authorList>
    </citation>
    <scope>NUCLEOTIDE SEQUENCE [LARGE SCALE GENOMIC DNA]</scope>
</reference>
<dbReference type="Proteomes" id="UP000008144">
    <property type="component" value="Chromosome 6"/>
</dbReference>